<evidence type="ECO:0000313" key="12">
    <source>
        <dbReference type="Proteomes" id="UP000007303"/>
    </source>
</evidence>
<dbReference type="Pfam" id="PF06098">
    <property type="entry name" value="Radial_spoke_3"/>
    <property type="match status" value="1"/>
</dbReference>
<evidence type="ECO:0000256" key="9">
    <source>
        <dbReference type="SAM" id="Coils"/>
    </source>
</evidence>
<dbReference type="GeneTree" id="ENSGT00390000004172"/>
<keyword evidence="7" id="KW-0206">Cytoskeleton</keyword>
<dbReference type="Proteomes" id="UP000007303">
    <property type="component" value="Unassembled WGS sequence"/>
</dbReference>
<dbReference type="Ensembl" id="ENSTNIT00000013866.1">
    <property type="protein sequence ID" value="ENSTNIP00000013672.1"/>
    <property type="gene ID" value="ENSTNIG00000010752.1"/>
</dbReference>
<protein>
    <submittedName>
        <fullName evidence="11">Radial spoke head 3</fullName>
    </submittedName>
</protein>
<evidence type="ECO:0000256" key="1">
    <source>
        <dbReference type="ARBA" id="ARBA00004611"/>
    </source>
</evidence>
<proteinExistence type="inferred from homology"/>
<organism evidence="11 12">
    <name type="scientific">Tetraodon nigroviridis</name>
    <name type="common">Spotted green pufferfish</name>
    <name type="synonym">Chelonodon nigroviridis</name>
    <dbReference type="NCBI Taxonomy" id="99883"/>
    <lineage>
        <taxon>Eukaryota</taxon>
        <taxon>Metazoa</taxon>
        <taxon>Chordata</taxon>
        <taxon>Craniata</taxon>
        <taxon>Vertebrata</taxon>
        <taxon>Euteleostomi</taxon>
        <taxon>Actinopterygii</taxon>
        <taxon>Neopterygii</taxon>
        <taxon>Teleostei</taxon>
        <taxon>Neoteleostei</taxon>
        <taxon>Acanthomorphata</taxon>
        <taxon>Eupercaria</taxon>
        <taxon>Tetraodontiformes</taxon>
        <taxon>Tetradontoidea</taxon>
        <taxon>Tetraodontidae</taxon>
        <taxon>Tetraodon</taxon>
    </lineage>
</organism>
<reference evidence="11" key="3">
    <citation type="submission" date="2025-09" db="UniProtKB">
        <authorList>
            <consortium name="Ensembl"/>
        </authorList>
    </citation>
    <scope>IDENTIFICATION</scope>
</reference>
<evidence type="ECO:0000256" key="6">
    <source>
        <dbReference type="ARBA" id="ARBA00023069"/>
    </source>
</evidence>
<dbReference type="FunCoup" id="H3CZI6">
    <property type="interactions" value="67"/>
</dbReference>
<evidence type="ECO:0000256" key="3">
    <source>
        <dbReference type="ARBA" id="ARBA00022490"/>
    </source>
</evidence>
<dbReference type="OMA" id="QDEGWFA"/>
<dbReference type="PANTHER" id="PTHR21648:SF0">
    <property type="entry name" value="RADIAL SPOKE HEAD PROTEIN 3 HOMOLOG"/>
    <property type="match status" value="1"/>
</dbReference>
<name>H3CZI6_TETNG</name>
<keyword evidence="6" id="KW-0969">Cilium</keyword>
<dbReference type="InterPro" id="IPR009290">
    <property type="entry name" value="Radial_spoke_3"/>
</dbReference>
<dbReference type="AlphaFoldDB" id="H3CZI6"/>
<dbReference type="HOGENOM" id="CLU_036980_0_0_1"/>
<feature type="compositionally biased region" description="Polar residues" evidence="10">
    <location>
        <begin position="1"/>
        <end position="20"/>
    </location>
</feature>
<keyword evidence="4" id="KW-0597">Phosphoprotein</keyword>
<evidence type="ECO:0000256" key="2">
    <source>
        <dbReference type="ARBA" id="ARBA00006737"/>
    </source>
</evidence>
<evidence type="ECO:0000313" key="11">
    <source>
        <dbReference type="Ensembl" id="ENSTNIP00000013672.1"/>
    </source>
</evidence>
<feature type="region of interest" description="Disordered" evidence="10">
    <location>
        <begin position="1"/>
        <end position="36"/>
    </location>
</feature>
<keyword evidence="9" id="KW-0175">Coiled coil</keyword>
<evidence type="ECO:0000256" key="7">
    <source>
        <dbReference type="ARBA" id="ARBA00023212"/>
    </source>
</evidence>
<keyword evidence="5" id="KW-0282">Flagellum</keyword>
<accession>H3CZI6</accession>
<reference evidence="11" key="2">
    <citation type="submission" date="2025-08" db="UniProtKB">
        <authorList>
            <consortium name="Ensembl"/>
        </authorList>
    </citation>
    <scope>IDENTIFICATION</scope>
</reference>
<sequence>KMAFVSYTQKDQPGSYTFSSRPRPVESRSKYRKPPLEQTTFQYGNIMYDRRVVRGNTYAQNIAPARDKPGPAAIEEQPGNKRRVFQKQARGHFRSLTPEAVEGRTHADVQTELYLEELSDVTVTSNSDCQTDAFLDKPASPLFIPAKTGQDVGTQIEEGELFDFDREVEPLLELLVGKIIEQSLEEVMEEAELASVKAQKRAFQELRNYELVEMQRLQEQERRSREEKERRIAQQREVLKKERETVQKMAARAYTQQYLSGLLATVLTSLRTSGYFHDPIERDIESNFLPWLMSEVDKCLEKRNAVGELLDKIIFDVAQKRLMMMEELEAT</sequence>
<dbReference type="STRING" id="99883.ENSTNIP00000013672"/>
<reference evidence="12" key="1">
    <citation type="journal article" date="2004" name="Nature">
        <title>Genome duplication in the teleost fish Tetraodon nigroviridis reveals the early vertebrate proto-karyotype.</title>
        <authorList>
            <person name="Jaillon O."/>
            <person name="Aury J.-M."/>
            <person name="Brunet F."/>
            <person name="Petit J.-L."/>
            <person name="Stange-Thomann N."/>
            <person name="Mauceli E."/>
            <person name="Bouneau L."/>
            <person name="Fischer C."/>
            <person name="Ozouf-Costaz C."/>
            <person name="Bernot A."/>
            <person name="Nicaud S."/>
            <person name="Jaffe D."/>
            <person name="Fisher S."/>
            <person name="Lutfalla G."/>
            <person name="Dossat C."/>
            <person name="Segurens B."/>
            <person name="Dasilva C."/>
            <person name="Salanoubat M."/>
            <person name="Levy M."/>
            <person name="Boudet N."/>
            <person name="Castellano S."/>
            <person name="Anthouard V."/>
            <person name="Jubin C."/>
            <person name="Castelli V."/>
            <person name="Katinka M."/>
            <person name="Vacherie B."/>
            <person name="Biemont C."/>
            <person name="Skalli Z."/>
            <person name="Cattolico L."/>
            <person name="Poulain J."/>
            <person name="De Berardinis V."/>
            <person name="Cruaud C."/>
            <person name="Duprat S."/>
            <person name="Brottier P."/>
            <person name="Coutanceau J.-P."/>
            <person name="Gouzy J."/>
            <person name="Parra G."/>
            <person name="Lardier G."/>
            <person name="Chapple C."/>
            <person name="McKernan K.J."/>
            <person name="McEwan P."/>
            <person name="Bosak S."/>
            <person name="Kellis M."/>
            <person name="Volff J.-N."/>
            <person name="Guigo R."/>
            <person name="Zody M.C."/>
            <person name="Mesirov J."/>
            <person name="Lindblad-Toh K."/>
            <person name="Birren B."/>
            <person name="Nusbaum C."/>
            <person name="Kahn D."/>
            <person name="Robinson-Rechavi M."/>
            <person name="Laudet V."/>
            <person name="Schachter V."/>
            <person name="Quetier F."/>
            <person name="Saurin W."/>
            <person name="Scarpelli C."/>
            <person name="Wincker P."/>
            <person name="Lander E.S."/>
            <person name="Weissenbach J."/>
            <person name="Roest Crollius H."/>
        </authorList>
    </citation>
    <scope>NUCLEOTIDE SEQUENCE [LARGE SCALE GENOMIC DNA]</scope>
</reference>
<comment type="similarity">
    <text evidence="2">Belongs to the flagellar radial spoke RSP3 family.</text>
</comment>
<keyword evidence="8" id="KW-0966">Cell projection</keyword>
<dbReference type="PANTHER" id="PTHR21648">
    <property type="entry name" value="FLAGELLAR RADIAL SPOKE PROTEIN 3"/>
    <property type="match status" value="1"/>
</dbReference>
<evidence type="ECO:0000256" key="5">
    <source>
        <dbReference type="ARBA" id="ARBA00022846"/>
    </source>
</evidence>
<keyword evidence="12" id="KW-1185">Reference proteome</keyword>
<keyword evidence="3" id="KW-0963">Cytoplasm</keyword>
<dbReference type="InParanoid" id="H3CZI6"/>
<feature type="coiled-coil region" evidence="9">
    <location>
        <begin position="181"/>
        <end position="252"/>
    </location>
</feature>
<evidence type="ECO:0000256" key="10">
    <source>
        <dbReference type="SAM" id="MobiDB-lite"/>
    </source>
</evidence>
<comment type="subcellular location">
    <subcellularLocation>
        <location evidence="1">Cytoplasm</location>
        <location evidence="1">Cytoskeleton</location>
        <location evidence="1">Flagellum axoneme</location>
    </subcellularLocation>
</comment>
<evidence type="ECO:0000256" key="8">
    <source>
        <dbReference type="ARBA" id="ARBA00023273"/>
    </source>
</evidence>
<dbReference type="GO" id="GO:0005929">
    <property type="term" value="C:cilium"/>
    <property type="evidence" value="ECO:0007669"/>
    <property type="project" value="TreeGrafter"/>
</dbReference>
<evidence type="ECO:0000256" key="4">
    <source>
        <dbReference type="ARBA" id="ARBA00022553"/>
    </source>
</evidence>